<evidence type="ECO:0000256" key="1">
    <source>
        <dbReference type="SAM" id="MobiDB-lite"/>
    </source>
</evidence>
<dbReference type="HOGENOM" id="CLU_1129668_0_0_1"/>
<accession>A0A0C2W893</accession>
<dbReference type="EMBL" id="KN824352">
    <property type="protein sequence ID" value="KIM22618.1"/>
    <property type="molecule type" value="Genomic_DNA"/>
</dbReference>
<evidence type="ECO:0000313" key="4">
    <source>
        <dbReference type="Proteomes" id="UP000054097"/>
    </source>
</evidence>
<gene>
    <name evidence="3" type="ORF">M408DRAFT_28596</name>
</gene>
<feature type="transmembrane region" description="Helical" evidence="2">
    <location>
        <begin position="209"/>
        <end position="228"/>
    </location>
</feature>
<proteinExistence type="predicted"/>
<feature type="region of interest" description="Disordered" evidence="1">
    <location>
        <begin position="104"/>
        <end position="126"/>
    </location>
</feature>
<organism evidence="3 4">
    <name type="scientific">Serendipita vermifera MAFF 305830</name>
    <dbReference type="NCBI Taxonomy" id="933852"/>
    <lineage>
        <taxon>Eukaryota</taxon>
        <taxon>Fungi</taxon>
        <taxon>Dikarya</taxon>
        <taxon>Basidiomycota</taxon>
        <taxon>Agaricomycotina</taxon>
        <taxon>Agaricomycetes</taxon>
        <taxon>Sebacinales</taxon>
        <taxon>Serendipitaceae</taxon>
        <taxon>Serendipita</taxon>
    </lineage>
</organism>
<dbReference type="Proteomes" id="UP000054097">
    <property type="component" value="Unassembled WGS sequence"/>
</dbReference>
<keyword evidence="2" id="KW-1133">Transmembrane helix</keyword>
<reference evidence="4" key="2">
    <citation type="submission" date="2015-01" db="EMBL/GenBank/DDBJ databases">
        <title>Evolutionary Origins and Diversification of the Mycorrhizal Mutualists.</title>
        <authorList>
            <consortium name="DOE Joint Genome Institute"/>
            <consortium name="Mycorrhizal Genomics Consortium"/>
            <person name="Kohler A."/>
            <person name="Kuo A."/>
            <person name="Nagy L.G."/>
            <person name="Floudas D."/>
            <person name="Copeland A."/>
            <person name="Barry K.W."/>
            <person name="Cichocki N."/>
            <person name="Veneault-Fourrey C."/>
            <person name="LaButti K."/>
            <person name="Lindquist E.A."/>
            <person name="Lipzen A."/>
            <person name="Lundell T."/>
            <person name="Morin E."/>
            <person name="Murat C."/>
            <person name="Riley R."/>
            <person name="Ohm R."/>
            <person name="Sun H."/>
            <person name="Tunlid A."/>
            <person name="Henrissat B."/>
            <person name="Grigoriev I.V."/>
            <person name="Hibbett D.S."/>
            <person name="Martin F."/>
        </authorList>
    </citation>
    <scope>NUCLEOTIDE SEQUENCE [LARGE SCALE GENOMIC DNA]</scope>
    <source>
        <strain evidence="4">MAFF 305830</strain>
    </source>
</reference>
<keyword evidence="4" id="KW-1185">Reference proteome</keyword>
<keyword evidence="2" id="KW-0812">Transmembrane</keyword>
<dbReference type="AlphaFoldDB" id="A0A0C2W893"/>
<evidence type="ECO:0000313" key="3">
    <source>
        <dbReference type="EMBL" id="KIM22618.1"/>
    </source>
</evidence>
<reference evidence="3 4" key="1">
    <citation type="submission" date="2014-04" db="EMBL/GenBank/DDBJ databases">
        <authorList>
            <consortium name="DOE Joint Genome Institute"/>
            <person name="Kuo A."/>
            <person name="Zuccaro A."/>
            <person name="Kohler A."/>
            <person name="Nagy L.G."/>
            <person name="Floudas D."/>
            <person name="Copeland A."/>
            <person name="Barry K.W."/>
            <person name="Cichocki N."/>
            <person name="Veneault-Fourrey C."/>
            <person name="LaButti K."/>
            <person name="Lindquist E.A."/>
            <person name="Lipzen A."/>
            <person name="Lundell T."/>
            <person name="Morin E."/>
            <person name="Murat C."/>
            <person name="Sun H."/>
            <person name="Tunlid A."/>
            <person name="Henrissat B."/>
            <person name="Grigoriev I.V."/>
            <person name="Hibbett D.S."/>
            <person name="Martin F."/>
            <person name="Nordberg H.P."/>
            <person name="Cantor M.N."/>
            <person name="Hua S.X."/>
        </authorList>
    </citation>
    <scope>NUCLEOTIDE SEQUENCE [LARGE SCALE GENOMIC DNA]</scope>
    <source>
        <strain evidence="3 4">MAFF 305830</strain>
    </source>
</reference>
<feature type="transmembrane region" description="Helical" evidence="2">
    <location>
        <begin position="142"/>
        <end position="163"/>
    </location>
</feature>
<name>A0A0C2W893_SERVB</name>
<sequence length="246" mass="26821">MGTLFVQDERQFPQQLTKLHSESGIFRRDYFLRHRGLDIRSVYSTPSNASHILRWDGYGSIPRKFASSRTTRTFLGLVHNDSTQAILSIDAWIFQTGSSHPPSRLVNRSSVPATTVSEGSTRMDGVNSSVVEDTRAPNTTTILLGSIIPTIFLLLCLVGYVILRRRRVADANPEIPRKCMALPGDILISNAPGSGSIALPVMQMAGTPVGVVSLPLLAFLMTLLLTLMEAVWSQEVGSEGSVIADP</sequence>
<protein>
    <submittedName>
        <fullName evidence="3">Uncharacterized protein</fullName>
    </submittedName>
</protein>
<evidence type="ECO:0000256" key="2">
    <source>
        <dbReference type="SAM" id="Phobius"/>
    </source>
</evidence>
<keyword evidence="2" id="KW-0472">Membrane</keyword>